<gene>
    <name evidence="4" type="ORF">FNV43_RR06202</name>
</gene>
<dbReference type="Pfam" id="PF04195">
    <property type="entry name" value="Transposase_28"/>
    <property type="match status" value="1"/>
</dbReference>
<evidence type="ECO:0000256" key="2">
    <source>
        <dbReference type="SAM" id="MobiDB-lite"/>
    </source>
</evidence>
<sequence length="497" mass="55107">MPWGRDRTRWLTPAAAPAAWPTEPRQAAARRRPAGPASASTKQDLLGRLASSAPRPPAAGPRVCRLRQPSAAPLALRHAPFAEAGSPIMQGRVSTLGAQTFYFSCQHVFGECMFDSSSDDREVYDYGDDDAEEDTQGVEGFAITDIRSSIKTTNYLRRLLLPFSIDPNVTFIMSDRDDDPSRPKAGEAVFHIAFFKYGLRLPLLPVFREILHRWGLALGQLTPNSWRSLGYTAALNLPRTNQLQTEATRTYLFGEGNSTQPTMTMEGMKKKLSEMRKNGVGKKRGNAGSEGSQSKKSKLFPHSTAVLVTHKPPSVPPVSLSCKARFVSSFLVTSTDTSRHRGFFFLYLSMGYLAETTKLLWHSTPVIDLRRGVMDQRVTISDLEERARRSDADNKLKEDTIQKLQDSLSKSETRIKELESDVMESEETNKKKIKDLEETMTIETEVAQQLNACLSKIEHRYPDLDLSWVYEVEAPSGGTATGDTPTGGIDGAEDPAT</sequence>
<feature type="compositionally biased region" description="Low complexity" evidence="2">
    <location>
        <begin position="477"/>
        <end position="487"/>
    </location>
</feature>
<dbReference type="EMBL" id="VOIH02000003">
    <property type="protein sequence ID" value="KAF3450122.1"/>
    <property type="molecule type" value="Genomic_DNA"/>
</dbReference>
<feature type="domain" description="Transposase (putative) gypsy type" evidence="3">
    <location>
        <begin position="189"/>
        <end position="230"/>
    </location>
</feature>
<keyword evidence="1" id="KW-0175">Coiled coil</keyword>
<dbReference type="Proteomes" id="UP000796880">
    <property type="component" value="Unassembled WGS sequence"/>
</dbReference>
<keyword evidence="5" id="KW-1185">Reference proteome</keyword>
<feature type="compositionally biased region" description="Low complexity" evidence="2">
    <location>
        <begin position="13"/>
        <end position="27"/>
    </location>
</feature>
<evidence type="ECO:0000313" key="4">
    <source>
        <dbReference type="EMBL" id="KAF3450122.1"/>
    </source>
</evidence>
<dbReference type="OrthoDB" id="671678at2759"/>
<evidence type="ECO:0000259" key="3">
    <source>
        <dbReference type="Pfam" id="PF04195"/>
    </source>
</evidence>
<proteinExistence type="predicted"/>
<organism evidence="4 5">
    <name type="scientific">Rhamnella rubrinervis</name>
    <dbReference type="NCBI Taxonomy" id="2594499"/>
    <lineage>
        <taxon>Eukaryota</taxon>
        <taxon>Viridiplantae</taxon>
        <taxon>Streptophyta</taxon>
        <taxon>Embryophyta</taxon>
        <taxon>Tracheophyta</taxon>
        <taxon>Spermatophyta</taxon>
        <taxon>Magnoliopsida</taxon>
        <taxon>eudicotyledons</taxon>
        <taxon>Gunneridae</taxon>
        <taxon>Pentapetalae</taxon>
        <taxon>rosids</taxon>
        <taxon>fabids</taxon>
        <taxon>Rosales</taxon>
        <taxon>Rhamnaceae</taxon>
        <taxon>rhamnoid group</taxon>
        <taxon>Rhamneae</taxon>
        <taxon>Rhamnella</taxon>
    </lineage>
</organism>
<dbReference type="InterPro" id="IPR007321">
    <property type="entry name" value="Transposase_28"/>
</dbReference>
<accession>A0A8K0HCJ2</accession>
<evidence type="ECO:0000313" key="5">
    <source>
        <dbReference type="Proteomes" id="UP000796880"/>
    </source>
</evidence>
<name>A0A8K0HCJ2_9ROSA</name>
<feature type="coiled-coil region" evidence="1">
    <location>
        <begin position="394"/>
        <end position="435"/>
    </location>
</feature>
<evidence type="ECO:0000256" key="1">
    <source>
        <dbReference type="SAM" id="Coils"/>
    </source>
</evidence>
<feature type="region of interest" description="Disordered" evidence="2">
    <location>
        <begin position="475"/>
        <end position="497"/>
    </location>
</feature>
<feature type="region of interest" description="Disordered" evidence="2">
    <location>
        <begin position="1"/>
        <end position="42"/>
    </location>
</feature>
<reference evidence="4" key="1">
    <citation type="submission" date="2020-03" db="EMBL/GenBank/DDBJ databases">
        <title>A high-quality chromosome-level genome assembly of a woody plant with both climbing and erect habits, Rhamnella rubrinervis.</title>
        <authorList>
            <person name="Lu Z."/>
            <person name="Yang Y."/>
            <person name="Zhu X."/>
            <person name="Sun Y."/>
        </authorList>
    </citation>
    <scope>NUCLEOTIDE SEQUENCE</scope>
    <source>
        <strain evidence="4">BYM</strain>
        <tissue evidence="4">Leaf</tissue>
    </source>
</reference>
<comment type="caution">
    <text evidence="4">The sequence shown here is derived from an EMBL/GenBank/DDBJ whole genome shotgun (WGS) entry which is preliminary data.</text>
</comment>
<feature type="region of interest" description="Disordered" evidence="2">
    <location>
        <begin position="276"/>
        <end position="297"/>
    </location>
</feature>
<protein>
    <recommendedName>
        <fullName evidence="3">Transposase (putative) gypsy type domain-containing protein</fullName>
    </recommendedName>
</protein>
<dbReference type="AlphaFoldDB" id="A0A8K0HCJ2"/>